<organism evidence="2 3">
    <name type="scientific">Corynebacterium sphenisci DSM 44792</name>
    <dbReference type="NCBI Taxonomy" id="1437874"/>
    <lineage>
        <taxon>Bacteria</taxon>
        <taxon>Bacillati</taxon>
        <taxon>Actinomycetota</taxon>
        <taxon>Actinomycetes</taxon>
        <taxon>Mycobacteriales</taxon>
        <taxon>Corynebacteriaceae</taxon>
        <taxon>Corynebacterium</taxon>
    </lineage>
</organism>
<protein>
    <submittedName>
        <fullName evidence="2">Uncharacterized protein</fullName>
    </submittedName>
</protein>
<keyword evidence="1" id="KW-0472">Membrane</keyword>
<accession>A0A1L7CVW9</accession>
<reference evidence="2 3" key="1">
    <citation type="submission" date="2014-08" db="EMBL/GenBank/DDBJ databases">
        <title>Complete genome sequence of Corynebacterium sphenisci CECT 5990(T) (=DSM 44792(T)), isolated from healthy wild penguins.</title>
        <authorList>
            <person name="Ruckert C."/>
            <person name="Albersmeier A."/>
            <person name="Winkler A."/>
            <person name="Kalinowski J."/>
        </authorList>
    </citation>
    <scope>NUCLEOTIDE SEQUENCE [LARGE SCALE GENOMIC DNA]</scope>
    <source>
        <strain evidence="2 3">DSM 44792</strain>
    </source>
</reference>
<evidence type="ECO:0000313" key="3">
    <source>
        <dbReference type="Proteomes" id="UP000185469"/>
    </source>
</evidence>
<evidence type="ECO:0000256" key="1">
    <source>
        <dbReference type="SAM" id="Phobius"/>
    </source>
</evidence>
<dbReference type="STRING" id="1437874.CSPHI_01380"/>
<gene>
    <name evidence="2" type="ORF">CSPHI_01380</name>
</gene>
<dbReference type="EMBL" id="CP009248">
    <property type="protein sequence ID" value="APT89957.1"/>
    <property type="molecule type" value="Genomic_DNA"/>
</dbReference>
<name>A0A1L7CVW9_9CORY</name>
<proteinExistence type="predicted"/>
<keyword evidence="1" id="KW-1133">Transmembrane helix</keyword>
<evidence type="ECO:0000313" key="2">
    <source>
        <dbReference type="EMBL" id="APT89957.1"/>
    </source>
</evidence>
<feature type="transmembrane region" description="Helical" evidence="1">
    <location>
        <begin position="15"/>
        <end position="37"/>
    </location>
</feature>
<feature type="transmembrane region" description="Helical" evidence="1">
    <location>
        <begin position="49"/>
        <end position="69"/>
    </location>
</feature>
<keyword evidence="3" id="KW-1185">Reference proteome</keyword>
<dbReference type="Proteomes" id="UP000185469">
    <property type="component" value="Chromosome"/>
</dbReference>
<keyword evidence="1" id="KW-0812">Transmembrane</keyword>
<dbReference type="KEGG" id="csph:CSPHI_01380"/>
<sequence length="119" mass="11884">MAADPGPLRLRTGPWPWVLAATAAAVAGLALAIAAPLTAAPTDPAWPALALPGWALGGIGTFVLLGAHLVADTRRQAAGPYVSTPAQTLLYRVAAAGGLLTVAATAIEIALWVSKTGVL</sequence>
<feature type="transmembrane region" description="Helical" evidence="1">
    <location>
        <begin position="89"/>
        <end position="113"/>
    </location>
</feature>
<dbReference type="AlphaFoldDB" id="A0A1L7CVW9"/>